<name>A0ABX4GQA7_9PSED</name>
<evidence type="ECO:0000313" key="2">
    <source>
        <dbReference type="EMBL" id="OZY56261.1"/>
    </source>
</evidence>
<gene>
    <name evidence="2" type="ORF">CJF38_04165</name>
</gene>
<keyword evidence="1" id="KW-1133">Transmembrane helix</keyword>
<feature type="transmembrane region" description="Helical" evidence="1">
    <location>
        <begin position="128"/>
        <end position="154"/>
    </location>
</feature>
<reference evidence="2 3" key="1">
    <citation type="submission" date="2017-08" db="EMBL/GenBank/DDBJ databases">
        <title>Genomic and metabolic characterisation of spoilage-associated Pseudomonas species.</title>
        <authorList>
            <person name="Stanborough T."/>
            <person name="Fegan N."/>
            <person name="Powell S.M."/>
            <person name="Singh T."/>
            <person name="Tamplin M.L."/>
            <person name="Chandry P.S."/>
        </authorList>
    </citation>
    <scope>NUCLEOTIDE SEQUENCE [LARGE SCALE GENOMIC DNA]</scope>
    <source>
        <strain evidence="2 3">L1814</strain>
    </source>
</reference>
<feature type="transmembrane region" description="Helical" evidence="1">
    <location>
        <begin position="243"/>
        <end position="267"/>
    </location>
</feature>
<sequence>MEWLDFSNGFMTALKETPYAIDILFWLIVCVIAAVVTMKLPLGLAGVLGFFVAAIGAFLVMFHMAYVNQSSAGPNSVSNLTVEQVVKNLRYQSEACGRNSALCPALGDVEAQAIETLKGKKKSAYSEAVFTLLTNFTLMTLGGMSASFISSTLLRRARPGEDEAEEAAMRRKSRPFMLVLTLLTVLLSLLALCSTLALFFIKDLVWTQSSSAVVSAFAYALILSLMSWVATCFGYVDKPKGRYFFILVILLVVPAVLFYGVGVSTFIDVRGWQDGWISLLFWGVPLIYVFWHAALLVERRKAESV</sequence>
<protein>
    <submittedName>
        <fullName evidence="2">Uncharacterized protein</fullName>
    </submittedName>
</protein>
<comment type="caution">
    <text evidence="2">The sequence shown here is derived from an EMBL/GenBank/DDBJ whole genome shotgun (WGS) entry which is preliminary data.</text>
</comment>
<accession>A0ABX4GQA7</accession>
<dbReference type="Proteomes" id="UP000216897">
    <property type="component" value="Unassembled WGS sequence"/>
</dbReference>
<feature type="transmembrane region" description="Helical" evidence="1">
    <location>
        <begin position="279"/>
        <end position="297"/>
    </location>
</feature>
<dbReference type="GeneID" id="61878722"/>
<keyword evidence="3" id="KW-1185">Reference proteome</keyword>
<feature type="transmembrane region" description="Helical" evidence="1">
    <location>
        <begin position="213"/>
        <end position="236"/>
    </location>
</feature>
<feature type="transmembrane region" description="Helical" evidence="1">
    <location>
        <begin position="175"/>
        <end position="201"/>
    </location>
</feature>
<dbReference type="RefSeq" id="WP_047281466.1">
    <property type="nucleotide sequence ID" value="NZ_CP062158.2"/>
</dbReference>
<dbReference type="EMBL" id="NQKG01000003">
    <property type="protein sequence ID" value="OZY56261.1"/>
    <property type="molecule type" value="Genomic_DNA"/>
</dbReference>
<feature type="transmembrane region" description="Helical" evidence="1">
    <location>
        <begin position="44"/>
        <end position="66"/>
    </location>
</feature>
<keyword evidence="1" id="KW-0472">Membrane</keyword>
<evidence type="ECO:0000256" key="1">
    <source>
        <dbReference type="SAM" id="Phobius"/>
    </source>
</evidence>
<organism evidence="2 3">
    <name type="scientific">Pseudomonas lundensis</name>
    <dbReference type="NCBI Taxonomy" id="86185"/>
    <lineage>
        <taxon>Bacteria</taxon>
        <taxon>Pseudomonadati</taxon>
        <taxon>Pseudomonadota</taxon>
        <taxon>Gammaproteobacteria</taxon>
        <taxon>Pseudomonadales</taxon>
        <taxon>Pseudomonadaceae</taxon>
        <taxon>Pseudomonas</taxon>
    </lineage>
</organism>
<evidence type="ECO:0000313" key="3">
    <source>
        <dbReference type="Proteomes" id="UP000216897"/>
    </source>
</evidence>
<keyword evidence="1" id="KW-0812">Transmembrane</keyword>
<proteinExistence type="predicted"/>
<feature type="transmembrane region" description="Helical" evidence="1">
    <location>
        <begin position="20"/>
        <end position="37"/>
    </location>
</feature>